<dbReference type="AlphaFoldDB" id="A0A2V3TUZ2"/>
<gene>
    <name evidence="2" type="ORF">C7450_11447</name>
</gene>
<name>A0A2V3TUZ2_9HYPH</name>
<protein>
    <submittedName>
        <fullName evidence="2">Cholesterol transport system auxiliary component</fullName>
    </submittedName>
</protein>
<comment type="caution">
    <text evidence="2">The sequence shown here is derived from an EMBL/GenBank/DDBJ whole genome shotgun (WGS) entry which is preliminary data.</text>
</comment>
<dbReference type="OrthoDB" id="9808689at2"/>
<evidence type="ECO:0000313" key="2">
    <source>
        <dbReference type="EMBL" id="PXW53171.1"/>
    </source>
</evidence>
<evidence type="ECO:0000313" key="3">
    <source>
        <dbReference type="Proteomes" id="UP000248021"/>
    </source>
</evidence>
<dbReference type="EMBL" id="QJJK01000014">
    <property type="protein sequence ID" value="PXW53171.1"/>
    <property type="molecule type" value="Genomic_DNA"/>
</dbReference>
<accession>A0A2V3TUZ2</accession>
<keyword evidence="3" id="KW-1185">Reference proteome</keyword>
<feature type="domain" description="ABC-type transport auxiliary lipoprotein component" evidence="1">
    <location>
        <begin position="50"/>
        <end position="201"/>
    </location>
</feature>
<dbReference type="Pfam" id="PF03886">
    <property type="entry name" value="ABC_trans_aux"/>
    <property type="match status" value="1"/>
</dbReference>
<proteinExistence type="predicted"/>
<evidence type="ECO:0000259" key="1">
    <source>
        <dbReference type="Pfam" id="PF03886"/>
    </source>
</evidence>
<dbReference type="Proteomes" id="UP000248021">
    <property type="component" value="Unassembled WGS sequence"/>
</dbReference>
<sequence length="205" mass="21127">MGPASEPHNGNPGRPRWERLGWSARSLSLAATLGLAACASPPPPTFDLTAPSSGLSARGGRQLAVTEPVALETLNSQQIIVHDSAGSVSSLSGAQWSDKLPALVQTRLIQTFANAGQLRRVGRPGDGTIAAYQLATELRQFYITAGTGEAVVQIAARIIDASTGQVVSARIFTAKVPVATLTGPAGAAALDAALGIVLKDIVRWA</sequence>
<dbReference type="InterPro" id="IPR005586">
    <property type="entry name" value="ABC_trans_aux"/>
</dbReference>
<reference evidence="2 3" key="1">
    <citation type="submission" date="2018-05" db="EMBL/GenBank/DDBJ databases">
        <title>Genomic Encyclopedia of Type Strains, Phase IV (KMG-IV): sequencing the most valuable type-strain genomes for metagenomic binning, comparative biology and taxonomic classification.</title>
        <authorList>
            <person name="Goeker M."/>
        </authorList>
    </citation>
    <scope>NUCLEOTIDE SEQUENCE [LARGE SCALE GENOMIC DNA]</scope>
    <source>
        <strain evidence="2 3">DSM 6462</strain>
    </source>
</reference>
<organism evidence="2 3">
    <name type="scientific">Chelatococcus asaccharovorans</name>
    <dbReference type="NCBI Taxonomy" id="28210"/>
    <lineage>
        <taxon>Bacteria</taxon>
        <taxon>Pseudomonadati</taxon>
        <taxon>Pseudomonadota</taxon>
        <taxon>Alphaproteobacteria</taxon>
        <taxon>Hyphomicrobiales</taxon>
        <taxon>Chelatococcaceae</taxon>
        <taxon>Chelatococcus</taxon>
    </lineage>
</organism>
<dbReference type="SUPFAM" id="SSF159594">
    <property type="entry name" value="XCC0632-like"/>
    <property type="match status" value="1"/>
</dbReference>
<dbReference type="Gene3D" id="3.40.50.10610">
    <property type="entry name" value="ABC-type transport auxiliary lipoprotein component"/>
    <property type="match status" value="1"/>
</dbReference>